<evidence type="ECO:0000313" key="2">
    <source>
        <dbReference type="EMBL" id="SVB79937.1"/>
    </source>
</evidence>
<proteinExistence type="predicted"/>
<dbReference type="Gene3D" id="3.40.50.850">
    <property type="entry name" value="Isochorismatase-like"/>
    <property type="match status" value="1"/>
</dbReference>
<dbReference type="EMBL" id="UINC01058075">
    <property type="protein sequence ID" value="SVB79937.1"/>
    <property type="molecule type" value="Genomic_DNA"/>
</dbReference>
<gene>
    <name evidence="2" type="ORF">METZ01_LOCUS232791</name>
</gene>
<protein>
    <recommendedName>
        <fullName evidence="3">Isochorismatase-like domain-containing protein</fullName>
    </recommendedName>
</protein>
<dbReference type="InterPro" id="IPR036380">
    <property type="entry name" value="Isochorismatase-like_sf"/>
</dbReference>
<evidence type="ECO:0000256" key="1">
    <source>
        <dbReference type="SAM" id="MobiDB-lite"/>
    </source>
</evidence>
<organism evidence="2">
    <name type="scientific">marine metagenome</name>
    <dbReference type="NCBI Taxonomy" id="408172"/>
    <lineage>
        <taxon>unclassified sequences</taxon>
        <taxon>metagenomes</taxon>
        <taxon>ecological metagenomes</taxon>
    </lineage>
</organism>
<feature type="region of interest" description="Disordered" evidence="1">
    <location>
        <begin position="114"/>
        <end position="142"/>
    </location>
</feature>
<accession>A0A382GZ03</accession>
<reference evidence="2" key="1">
    <citation type="submission" date="2018-05" db="EMBL/GenBank/DDBJ databases">
        <authorList>
            <person name="Lanie J.A."/>
            <person name="Ng W.-L."/>
            <person name="Kazmierczak K.M."/>
            <person name="Andrzejewski T.M."/>
            <person name="Davidsen T.M."/>
            <person name="Wayne K.J."/>
            <person name="Tettelin H."/>
            <person name="Glass J.I."/>
            <person name="Rusch D."/>
            <person name="Podicherti R."/>
            <person name="Tsui H.-C.T."/>
            <person name="Winkler M.E."/>
        </authorList>
    </citation>
    <scope>NUCLEOTIDE SEQUENCE</scope>
</reference>
<evidence type="ECO:0008006" key="3">
    <source>
        <dbReference type="Google" id="ProtNLM"/>
    </source>
</evidence>
<feature type="non-terminal residue" evidence="2">
    <location>
        <position position="169"/>
    </location>
</feature>
<sequence>MSDIQLRPEKKGNLRLNLRSRVQPFKGRDEWEEIVVQRELPTSRTAILLCDMWNTHWCYGAAQRCEVLCIKANPIVAEARKNGVQIIHAPSDCMDFYGETPQRQRMIEAPRVEMPEPKELPDPPLPIDDSDGGCDTERTPDFTGWTRQHAAIKISDYDGVSDNGQEVYN</sequence>
<name>A0A382GZ03_9ZZZZ</name>
<dbReference type="AlphaFoldDB" id="A0A382GZ03"/>